<feature type="domain" description="Transposase IS4-like" evidence="1">
    <location>
        <begin position="310"/>
        <end position="561"/>
    </location>
</feature>
<dbReference type="Gene3D" id="3.90.350.10">
    <property type="entry name" value="Transposase Inhibitor Protein From Tn5, Chain A, domain 1"/>
    <property type="match status" value="1"/>
</dbReference>
<evidence type="ECO:0000259" key="1">
    <source>
        <dbReference type="Pfam" id="PF01609"/>
    </source>
</evidence>
<dbReference type="InterPro" id="IPR002559">
    <property type="entry name" value="Transposase_11"/>
</dbReference>
<dbReference type="Pfam" id="PF01609">
    <property type="entry name" value="DDE_Tnp_1"/>
    <property type="match status" value="1"/>
</dbReference>
<accession>A0A7G9Z6U7</accession>
<sequence length="640" mass="74363">MKDTITEFFFFSEEDLRDFHYDTHKFGGLRFFLELAVFLAVKLGIDNPKSSISFFRMCRKFLVEIEGLRAYDGYKYPASGMINFLLFVRLCRFKTREDGLKFLERHKGWSIALGFNNGVPHESDVTKFVNKVGVDLDVYFVQLLRFIHENVQIEGIKAFHIIGFLQHSNRFGVRITTRTGTKFTSYRRGKKRASTHWAGMTLILDALYGLGIINLIENITAKKKIRGYPMLQISLTLIVKMISGLEDLHELENEVEDDPLLAMFCTIENDDTPSISTLSRDVERYSVAELKESCKQILQWLKELKLIDGSVASIDSSKIYTEGKVQEGTAEVYDHIKKDNKRGYKIFAIYDPICGILIDFRLFPINQADNPNLIPLIKSARDILGKSTLKKVYFDRGFYDGEHFDWLNKNHIQFVCRGKQRTKVADQVSEIPVEEYVEEILASPKEYQPKTERGKREKAKRDALKEPVKIAERMVDVTNCEKRLRAIAVKHKGKKSIDLWLTNIPASLYSAKGVIDEYRNRWGVEVFFKEEKSYWYLNNLPSRELNAVKCTICFNFIAYNLISIFKKTLSEKYQNVGIKVLRREVLRKNAIMYFNEDGFELEFNVKKTKEAYYEHIESINSFVAKMRENRDILDAISLSH</sequence>
<dbReference type="PANTHER" id="PTHR33258:SF1">
    <property type="entry name" value="TRANSPOSASE INSL FOR INSERTION SEQUENCE ELEMENT IS186A-RELATED"/>
    <property type="match status" value="1"/>
</dbReference>
<dbReference type="GO" id="GO:0003677">
    <property type="term" value="F:DNA binding"/>
    <property type="evidence" value="ECO:0007669"/>
    <property type="project" value="InterPro"/>
</dbReference>
<dbReference type="AlphaFoldDB" id="A0A7G9Z6U7"/>
<dbReference type="InterPro" id="IPR012337">
    <property type="entry name" value="RNaseH-like_sf"/>
</dbReference>
<dbReference type="GO" id="GO:0006313">
    <property type="term" value="P:DNA transposition"/>
    <property type="evidence" value="ECO:0007669"/>
    <property type="project" value="InterPro"/>
</dbReference>
<dbReference type="PANTHER" id="PTHR33258">
    <property type="entry name" value="TRANSPOSASE INSL FOR INSERTION SEQUENCE ELEMENT IS186A-RELATED"/>
    <property type="match status" value="1"/>
</dbReference>
<dbReference type="SUPFAM" id="SSF53098">
    <property type="entry name" value="Ribonuclease H-like"/>
    <property type="match status" value="1"/>
</dbReference>
<name>A0A7G9Z6U7_9EURY</name>
<dbReference type="EMBL" id="MT631637">
    <property type="protein sequence ID" value="QNO55981.1"/>
    <property type="molecule type" value="Genomic_DNA"/>
</dbReference>
<protein>
    <recommendedName>
        <fullName evidence="1">Transposase IS4-like domain-containing protein</fullName>
    </recommendedName>
</protein>
<evidence type="ECO:0000313" key="2">
    <source>
        <dbReference type="EMBL" id="QNO55981.1"/>
    </source>
</evidence>
<gene>
    <name evidence="2" type="ORF">KICHMFME_00005</name>
</gene>
<dbReference type="GO" id="GO:0004803">
    <property type="term" value="F:transposase activity"/>
    <property type="evidence" value="ECO:0007669"/>
    <property type="project" value="InterPro"/>
</dbReference>
<organism evidence="2">
    <name type="scientific">Candidatus Methanophaga sp. ANME-1 ERB7</name>
    <dbReference type="NCBI Taxonomy" id="2759913"/>
    <lineage>
        <taxon>Archaea</taxon>
        <taxon>Methanobacteriati</taxon>
        <taxon>Methanobacteriota</taxon>
        <taxon>Stenosarchaea group</taxon>
        <taxon>Methanomicrobia</taxon>
        <taxon>Candidatus Methanophagales</taxon>
        <taxon>Candidatus Methanophagaceae</taxon>
        <taxon>Candidatus Methanophaga</taxon>
    </lineage>
</organism>
<reference evidence="2" key="1">
    <citation type="submission" date="2020-06" db="EMBL/GenBank/DDBJ databases">
        <title>Unique genomic features of the anaerobic methanotrophic archaea.</title>
        <authorList>
            <person name="Chadwick G.L."/>
            <person name="Skennerton C.T."/>
            <person name="Laso-Perez R."/>
            <person name="Leu A.O."/>
            <person name="Speth D.R."/>
            <person name="Yu H."/>
            <person name="Morgan-Lang C."/>
            <person name="Hatzenpichler R."/>
            <person name="Goudeau D."/>
            <person name="Malmstrom R."/>
            <person name="Brazelton W.J."/>
            <person name="Woyke T."/>
            <person name="Hallam S.J."/>
            <person name="Tyson G.W."/>
            <person name="Wegener G."/>
            <person name="Boetius A."/>
            <person name="Orphan V."/>
        </authorList>
    </citation>
    <scope>NUCLEOTIDE SEQUENCE</scope>
</reference>
<proteinExistence type="predicted"/>